<evidence type="ECO:0000313" key="7">
    <source>
        <dbReference type="Proteomes" id="UP000285301"/>
    </source>
</evidence>
<reference evidence="6 7" key="1">
    <citation type="journal article" date="2018" name="Gigascience">
        <title>Genomes of trombidid mites reveal novel predicted allergens and laterally-transferred genes associated with secondary metabolism.</title>
        <authorList>
            <person name="Dong X."/>
            <person name="Chaisiri K."/>
            <person name="Xia D."/>
            <person name="Armstrong S.D."/>
            <person name="Fang Y."/>
            <person name="Donnelly M.J."/>
            <person name="Kadowaki T."/>
            <person name="McGarry J.W."/>
            <person name="Darby A.C."/>
            <person name="Makepeace B.L."/>
        </authorList>
    </citation>
    <scope>NUCLEOTIDE SEQUENCE [LARGE SCALE GENOMIC DNA]</scope>
    <source>
        <strain evidence="6">UoL-WK</strain>
    </source>
</reference>
<dbReference type="InterPro" id="IPR029058">
    <property type="entry name" value="AB_hydrolase_fold"/>
</dbReference>
<name>A0A443QAP9_9ACAR</name>
<evidence type="ECO:0000256" key="1">
    <source>
        <dbReference type="ARBA" id="ARBA00011079"/>
    </source>
</evidence>
<keyword evidence="3" id="KW-0732">Signal</keyword>
<gene>
    <name evidence="6" type="ORF">B4U79_04645</name>
</gene>
<dbReference type="GO" id="GO:0006508">
    <property type="term" value="P:proteolysis"/>
    <property type="evidence" value="ECO:0007669"/>
    <property type="project" value="UniProtKB-KW"/>
</dbReference>
<evidence type="ECO:0000256" key="2">
    <source>
        <dbReference type="ARBA" id="ARBA00022670"/>
    </source>
</evidence>
<dbReference type="GO" id="GO:0070008">
    <property type="term" value="F:serine-type exopeptidase activity"/>
    <property type="evidence" value="ECO:0007669"/>
    <property type="project" value="InterPro"/>
</dbReference>
<dbReference type="GO" id="GO:0008239">
    <property type="term" value="F:dipeptidyl-peptidase activity"/>
    <property type="evidence" value="ECO:0007669"/>
    <property type="project" value="TreeGrafter"/>
</dbReference>
<evidence type="ECO:0000256" key="3">
    <source>
        <dbReference type="ARBA" id="ARBA00022729"/>
    </source>
</evidence>
<dbReference type="Proteomes" id="UP000285301">
    <property type="component" value="Unassembled WGS sequence"/>
</dbReference>
<protein>
    <submittedName>
        <fullName evidence="6">Putative serine protease K12H4.7-like isoform X2</fullName>
    </submittedName>
</protein>
<comment type="caution">
    <text evidence="6">The sequence shown here is derived from an EMBL/GenBank/DDBJ whole genome shotgun (WGS) entry which is preliminary data.</text>
</comment>
<dbReference type="AlphaFoldDB" id="A0A443QAP9"/>
<keyword evidence="7" id="KW-1185">Reference proteome</keyword>
<dbReference type="PANTHER" id="PTHR11010:SF117">
    <property type="entry name" value="SERINE PROTEASE 16"/>
    <property type="match status" value="1"/>
</dbReference>
<dbReference type="PANTHER" id="PTHR11010">
    <property type="entry name" value="PROTEASE S28 PRO-X CARBOXYPEPTIDASE-RELATED"/>
    <property type="match status" value="1"/>
</dbReference>
<dbReference type="InterPro" id="IPR008758">
    <property type="entry name" value="Peptidase_S28"/>
</dbReference>
<evidence type="ECO:0000313" key="6">
    <source>
        <dbReference type="EMBL" id="RWS00107.1"/>
    </source>
</evidence>
<organism evidence="6 7">
    <name type="scientific">Dinothrombium tinctorium</name>
    <dbReference type="NCBI Taxonomy" id="1965070"/>
    <lineage>
        <taxon>Eukaryota</taxon>
        <taxon>Metazoa</taxon>
        <taxon>Ecdysozoa</taxon>
        <taxon>Arthropoda</taxon>
        <taxon>Chelicerata</taxon>
        <taxon>Arachnida</taxon>
        <taxon>Acari</taxon>
        <taxon>Acariformes</taxon>
        <taxon>Trombidiformes</taxon>
        <taxon>Prostigmata</taxon>
        <taxon>Anystina</taxon>
        <taxon>Parasitengona</taxon>
        <taxon>Trombidioidea</taxon>
        <taxon>Trombidiidae</taxon>
        <taxon>Dinothrombium</taxon>
    </lineage>
</organism>
<evidence type="ECO:0000256" key="4">
    <source>
        <dbReference type="ARBA" id="ARBA00022801"/>
    </source>
</evidence>
<proteinExistence type="inferred from homology"/>
<evidence type="ECO:0000256" key="5">
    <source>
        <dbReference type="ARBA" id="ARBA00023180"/>
    </source>
</evidence>
<feature type="non-terminal residue" evidence="6">
    <location>
        <position position="1"/>
    </location>
</feature>
<dbReference type="Pfam" id="PF05577">
    <property type="entry name" value="Peptidase_S28"/>
    <property type="match status" value="1"/>
</dbReference>
<accession>A0A443QAP9</accession>
<comment type="similarity">
    <text evidence="1">Belongs to the peptidase S28 family.</text>
</comment>
<sequence>ITPHPKYNMKTVCEMMANKSLGTEFDRYAAVDEFKLEVLNKTCTNFTHEYWTKLLREIDYDKAESLLSGERQRAYQRCNEFGSFKSSDSQNHPFGHSFPIKSFLDTCLEIFGENFDAESVEEKVKFTNELYGGNKINVTNVIFLQGSLDPDHELGVTKSTNPTSKAILIDGASLCSDTLSDSINDSPQLRAAREEISNFLENLLK</sequence>
<dbReference type="Gene3D" id="3.40.50.1820">
    <property type="entry name" value="alpha/beta hydrolase"/>
    <property type="match status" value="1"/>
</dbReference>
<dbReference type="OrthoDB" id="1735038at2759"/>
<keyword evidence="4" id="KW-0378">Hydrolase</keyword>
<keyword evidence="5" id="KW-0325">Glycoprotein</keyword>
<keyword evidence="2 6" id="KW-0645">Protease</keyword>
<dbReference type="EMBL" id="NCKU01012356">
    <property type="protein sequence ID" value="RWS00107.1"/>
    <property type="molecule type" value="Genomic_DNA"/>
</dbReference>